<dbReference type="EMBL" id="JASDAP010000009">
    <property type="protein sequence ID" value="KAK1897114.1"/>
    <property type="molecule type" value="Genomic_DNA"/>
</dbReference>
<sequence>RGPERLDLIWRVPQPLFPTICMLHCQEGDLWLFACDQVFVWVHTWVLDKLPELGKDRCSLHQQAPGPRLLLSENERRHGVCVLGREDRLKDGGNKGVAEEAMR</sequence>
<name>A0AAD9C989_DISEL</name>
<gene>
    <name evidence="1" type="ORF">KUDE01_016653</name>
</gene>
<protein>
    <submittedName>
        <fullName evidence="1">Chaperone protein HtpG</fullName>
    </submittedName>
</protein>
<comment type="caution">
    <text evidence="1">The sequence shown here is derived from an EMBL/GenBank/DDBJ whole genome shotgun (WGS) entry which is preliminary data.</text>
</comment>
<organism evidence="1 2">
    <name type="scientific">Dissostichus eleginoides</name>
    <name type="common">Patagonian toothfish</name>
    <name type="synonym">Dissostichus amissus</name>
    <dbReference type="NCBI Taxonomy" id="100907"/>
    <lineage>
        <taxon>Eukaryota</taxon>
        <taxon>Metazoa</taxon>
        <taxon>Chordata</taxon>
        <taxon>Craniata</taxon>
        <taxon>Vertebrata</taxon>
        <taxon>Euteleostomi</taxon>
        <taxon>Actinopterygii</taxon>
        <taxon>Neopterygii</taxon>
        <taxon>Teleostei</taxon>
        <taxon>Neoteleostei</taxon>
        <taxon>Acanthomorphata</taxon>
        <taxon>Eupercaria</taxon>
        <taxon>Perciformes</taxon>
        <taxon>Notothenioidei</taxon>
        <taxon>Nototheniidae</taxon>
        <taxon>Dissostichus</taxon>
    </lineage>
</organism>
<accession>A0AAD9C989</accession>
<feature type="non-terminal residue" evidence="1">
    <location>
        <position position="1"/>
    </location>
</feature>
<proteinExistence type="predicted"/>
<keyword evidence="2" id="KW-1185">Reference proteome</keyword>
<dbReference type="AlphaFoldDB" id="A0AAD9C989"/>
<evidence type="ECO:0000313" key="2">
    <source>
        <dbReference type="Proteomes" id="UP001228049"/>
    </source>
</evidence>
<reference evidence="1" key="1">
    <citation type="submission" date="2023-04" db="EMBL/GenBank/DDBJ databases">
        <title>Chromosome-level genome of Chaenocephalus aceratus.</title>
        <authorList>
            <person name="Park H."/>
        </authorList>
    </citation>
    <scope>NUCLEOTIDE SEQUENCE</scope>
    <source>
        <strain evidence="1">DE</strain>
        <tissue evidence="1">Muscle</tissue>
    </source>
</reference>
<feature type="non-terminal residue" evidence="1">
    <location>
        <position position="103"/>
    </location>
</feature>
<evidence type="ECO:0000313" key="1">
    <source>
        <dbReference type="EMBL" id="KAK1897114.1"/>
    </source>
</evidence>
<dbReference type="Proteomes" id="UP001228049">
    <property type="component" value="Unassembled WGS sequence"/>
</dbReference>